<feature type="coiled-coil region" evidence="1">
    <location>
        <begin position="284"/>
        <end position="325"/>
    </location>
</feature>
<evidence type="ECO:0000313" key="3">
    <source>
        <dbReference type="EMBL" id="NRQ41472.1"/>
    </source>
</evidence>
<keyword evidence="4" id="KW-1185">Reference proteome</keyword>
<comment type="caution">
    <text evidence="3">The sequence shown here is derived from an EMBL/GenBank/DDBJ whole genome shotgun (WGS) entry which is preliminary data.</text>
</comment>
<evidence type="ECO:0000313" key="4">
    <source>
        <dbReference type="Proteomes" id="UP000523161"/>
    </source>
</evidence>
<protein>
    <submittedName>
        <fullName evidence="3">Uncharacterized protein</fullName>
    </submittedName>
</protein>
<feature type="transmembrane region" description="Helical" evidence="2">
    <location>
        <begin position="387"/>
        <end position="413"/>
    </location>
</feature>
<keyword evidence="2" id="KW-0472">Membrane</keyword>
<feature type="transmembrane region" description="Helical" evidence="2">
    <location>
        <begin position="345"/>
        <end position="367"/>
    </location>
</feature>
<dbReference type="AlphaFoldDB" id="A0A7Y5AN59"/>
<dbReference type="Proteomes" id="UP000523161">
    <property type="component" value="Unassembled WGS sequence"/>
</dbReference>
<proteinExistence type="predicted"/>
<evidence type="ECO:0000256" key="2">
    <source>
        <dbReference type="SAM" id="Phobius"/>
    </source>
</evidence>
<reference evidence="3 4" key="1">
    <citation type="submission" date="2020-06" db="EMBL/GenBank/DDBJ databases">
        <title>Rheinheimera sp. nov., a marine bacterium isolated from coastal.</title>
        <authorList>
            <person name="Yu Q."/>
            <person name="Qi Y."/>
            <person name="Pu J."/>
        </authorList>
    </citation>
    <scope>NUCLEOTIDE SEQUENCE [LARGE SCALE GENOMIC DNA]</scope>
    <source>
        <strain evidence="3 4">YQF-2</strain>
    </source>
</reference>
<gene>
    <name evidence="3" type="ORF">HRH59_02640</name>
</gene>
<name>A0A7Y5AN59_9GAMM</name>
<keyword evidence="2" id="KW-1133">Transmembrane helix</keyword>
<organism evidence="3 4">
    <name type="scientific">Rheinheimera lutimaris</name>
    <dbReference type="NCBI Taxonomy" id="2740584"/>
    <lineage>
        <taxon>Bacteria</taxon>
        <taxon>Pseudomonadati</taxon>
        <taxon>Pseudomonadota</taxon>
        <taxon>Gammaproteobacteria</taxon>
        <taxon>Chromatiales</taxon>
        <taxon>Chromatiaceae</taxon>
        <taxon>Rheinheimera</taxon>
    </lineage>
</organism>
<keyword evidence="1" id="KW-0175">Coiled coil</keyword>
<evidence type="ECO:0000256" key="1">
    <source>
        <dbReference type="SAM" id="Coils"/>
    </source>
</evidence>
<keyword evidence="2" id="KW-0812">Transmembrane</keyword>
<sequence>MNNNDFFEQIDKKALFDGIDFKKINESFEKYVGFLSGFYSEYHQDSRKSLMRFFNNFDVEKLDDDSLDFASKSLQFANYDEFSLRGECVILFSEPVIVSDLNCAKGYEDEREDTIRLISHKFEEKRFSTRKSYYVDLGRGKTVVKTYLIYDMVFGLILPKRSKFESVKVAQYKELLLDYKKLDQARRSLQEAVDLPKIEVQNLIIKSNEINSIISRSRDVFNTIQGDIHALELEKSHAESTLESTRAALDKVRNDLDKNSIEFKKLVNSVVDENDKLVTVQAKLKVETSLLKKEEDRLKLLQKELGEASESLTAIKTELADAKREKNLTNFDTLGHSTETSRQLVAYYLFAAATFTGLLCMAVYIYWNSQNFSDSFPYLLHVSGWNILLSRLPLVAATTLIIGGLSGVFFYLIKHIISLNTEKMTMLKAGILAEQITNSLDCKEMNDQERLEFQRNTKIKLIMQVFSKNEPDINQSNIIIEALKALNSK</sequence>
<accession>A0A7Y5AN59</accession>
<dbReference type="EMBL" id="JABSOD010000002">
    <property type="protein sequence ID" value="NRQ41472.1"/>
    <property type="molecule type" value="Genomic_DNA"/>
</dbReference>
<dbReference type="RefSeq" id="WP_173499718.1">
    <property type="nucleotide sequence ID" value="NZ_JABSOD010000002.1"/>
</dbReference>